<dbReference type="EMBL" id="GHBR01003553">
    <property type="protein sequence ID" value="NDJ97757.1"/>
    <property type="molecule type" value="Transcribed_RNA"/>
</dbReference>
<dbReference type="GO" id="GO:0008425">
    <property type="term" value="F:2-methoxy-6-polyprenyl-1,4-benzoquinol methyltransferase activity"/>
    <property type="evidence" value="ECO:0007669"/>
    <property type="project" value="TreeGrafter"/>
</dbReference>
<sequence>MALNYIKREKTAVFKLGKCGRIIVSDINQKMLDFGKKRANSLKIDGFEWVVADAAKLPFESGTIDAVTISFGLRNCPEPEKVLFEAYRVLKTGGRFMCLEFSDVENPVLSTLYDLYSYNIIPVLGTLIASDWDAYQYLVESIRMFYTKKELARVMENVGFNMVAYEEILGGIVCIHKGYNLY</sequence>
<evidence type="ECO:0000256" key="1">
    <source>
        <dbReference type="ARBA" id="ARBA00022603"/>
    </source>
</evidence>
<dbReference type="PROSITE" id="PS51608">
    <property type="entry name" value="SAM_MT_UBIE"/>
    <property type="match status" value="1"/>
</dbReference>
<dbReference type="PANTHER" id="PTHR43591:SF24">
    <property type="entry name" value="2-METHOXY-6-POLYPRENYL-1,4-BENZOQUINOL METHYLASE, MITOCHONDRIAL"/>
    <property type="match status" value="1"/>
</dbReference>
<proteinExistence type="predicted"/>
<dbReference type="NCBIfam" id="TIGR01934">
    <property type="entry name" value="MenG_MenH_UbiE"/>
    <property type="match status" value="1"/>
</dbReference>
<evidence type="ECO:0000256" key="3">
    <source>
        <dbReference type="ARBA" id="ARBA00022691"/>
    </source>
</evidence>
<reference evidence="4" key="1">
    <citation type="submission" date="2018-11" db="EMBL/GenBank/DDBJ databases">
        <title>Myxobolus squamalis genome and transcriptome.</title>
        <authorList>
            <person name="Yahalomi D."/>
            <person name="Atkinson S.D."/>
            <person name="Neuhof M."/>
            <person name="Chang E.S."/>
            <person name="Philippe H."/>
            <person name="Cartwright P."/>
            <person name="Bartholomew J.L."/>
            <person name="Huchon D."/>
        </authorList>
    </citation>
    <scope>NUCLEOTIDE SEQUENCE</scope>
    <source>
        <strain evidence="4">71B08</strain>
        <tissue evidence="4">Whole</tissue>
    </source>
</reference>
<accession>A0A6B2G2C4</accession>
<dbReference type="CDD" id="cd02440">
    <property type="entry name" value="AdoMet_MTases"/>
    <property type="match status" value="1"/>
</dbReference>
<evidence type="ECO:0000256" key="2">
    <source>
        <dbReference type="ARBA" id="ARBA00022679"/>
    </source>
</evidence>
<keyword evidence="3" id="KW-0949">S-adenosyl-L-methionine</keyword>
<dbReference type="Pfam" id="PF01209">
    <property type="entry name" value="Ubie_methyltran"/>
    <property type="match status" value="1"/>
</dbReference>
<organism evidence="4">
    <name type="scientific">Myxobolus squamalis</name>
    <name type="common">Myxosporean</name>
    <dbReference type="NCBI Taxonomy" id="59785"/>
    <lineage>
        <taxon>Eukaryota</taxon>
        <taxon>Metazoa</taxon>
        <taxon>Cnidaria</taxon>
        <taxon>Myxozoa</taxon>
        <taxon>Myxosporea</taxon>
        <taxon>Bivalvulida</taxon>
        <taxon>Platysporina</taxon>
        <taxon>Myxobolidae</taxon>
        <taxon>Myxobolus</taxon>
    </lineage>
</organism>
<keyword evidence="2" id="KW-0808">Transferase</keyword>
<dbReference type="GO" id="GO:0032259">
    <property type="term" value="P:methylation"/>
    <property type="evidence" value="ECO:0007669"/>
    <property type="project" value="UniProtKB-KW"/>
</dbReference>
<dbReference type="InterPro" id="IPR004033">
    <property type="entry name" value="UbiE/COQ5_MeTrFase"/>
</dbReference>
<dbReference type="Gene3D" id="3.40.50.150">
    <property type="entry name" value="Vaccinia Virus protein VP39"/>
    <property type="match status" value="1"/>
</dbReference>
<evidence type="ECO:0000313" key="4">
    <source>
        <dbReference type="EMBL" id="NDJ97757.1"/>
    </source>
</evidence>
<protein>
    <submittedName>
        <fullName evidence="4">2-methoxy-6-polyprenyl-1,4-benzoquinol methylase, mitochondrial (Trinotate prediction)</fullName>
    </submittedName>
</protein>
<dbReference type="SUPFAM" id="SSF53335">
    <property type="entry name" value="S-adenosyl-L-methionine-dependent methyltransferases"/>
    <property type="match status" value="1"/>
</dbReference>
<keyword evidence="1 4" id="KW-0489">Methyltransferase</keyword>
<dbReference type="InterPro" id="IPR029063">
    <property type="entry name" value="SAM-dependent_MTases_sf"/>
</dbReference>
<dbReference type="AlphaFoldDB" id="A0A6B2G2C4"/>
<dbReference type="PANTHER" id="PTHR43591">
    <property type="entry name" value="METHYLTRANSFERASE"/>
    <property type="match status" value="1"/>
</dbReference>
<name>A0A6B2G2C4_MYXSQ</name>